<comment type="caution">
    <text evidence="2">The sequence shown here is derived from an EMBL/GenBank/DDBJ whole genome shotgun (WGS) entry which is preliminary data.</text>
</comment>
<organism evidence="2 3">
    <name type="scientific">Anabaenopsis arnoldii</name>
    <dbReference type="NCBI Taxonomy" id="2152938"/>
    <lineage>
        <taxon>Bacteria</taxon>
        <taxon>Bacillati</taxon>
        <taxon>Cyanobacteriota</taxon>
        <taxon>Cyanophyceae</taxon>
        <taxon>Nostocales</taxon>
        <taxon>Nodulariaceae</taxon>
        <taxon>Anabaenopsis</taxon>
    </lineage>
</organism>
<evidence type="ECO:0000313" key="3">
    <source>
        <dbReference type="Proteomes" id="UP001212499"/>
    </source>
</evidence>
<reference evidence="2 3" key="1">
    <citation type="submission" date="2023-01" db="EMBL/GenBank/DDBJ databases">
        <title>Genomes from the Australian National Cyanobacteria Reference Collection.</title>
        <authorList>
            <person name="Willis A."/>
            <person name="Lee E.M.F."/>
        </authorList>
    </citation>
    <scope>NUCLEOTIDE SEQUENCE [LARGE SCALE GENOMIC DNA]</scope>
    <source>
        <strain evidence="2 3">CS-1033</strain>
    </source>
</reference>
<dbReference type="EMBL" id="JAQMUH010000099">
    <property type="protein sequence ID" value="MDB9539826.1"/>
    <property type="molecule type" value="Genomic_DNA"/>
</dbReference>
<keyword evidence="1" id="KW-0812">Transmembrane</keyword>
<gene>
    <name evidence="2" type="ORF">PN457_09170</name>
</gene>
<feature type="transmembrane region" description="Helical" evidence="1">
    <location>
        <begin position="36"/>
        <end position="54"/>
    </location>
</feature>
<keyword evidence="3" id="KW-1185">Reference proteome</keyword>
<proteinExistence type="predicted"/>
<feature type="transmembrane region" description="Helical" evidence="1">
    <location>
        <begin position="12"/>
        <end position="30"/>
    </location>
</feature>
<evidence type="ECO:0000313" key="2">
    <source>
        <dbReference type="EMBL" id="MDB9539826.1"/>
    </source>
</evidence>
<sequence>MLTIKPKSLTWAMLLLLGMGYFSAVSILDINYFGKSLIAMMPIQVVAVIYVTYIRKMATKIQH</sequence>
<keyword evidence="1" id="KW-1133">Transmembrane helix</keyword>
<dbReference type="RefSeq" id="WP_271732835.1">
    <property type="nucleotide sequence ID" value="NZ_JANQDP010000101.1"/>
</dbReference>
<keyword evidence="1" id="KW-0472">Membrane</keyword>
<name>A0ABT5ATS2_9CYAN</name>
<dbReference type="Proteomes" id="UP001212499">
    <property type="component" value="Unassembled WGS sequence"/>
</dbReference>
<accession>A0ABT5ATS2</accession>
<protein>
    <submittedName>
        <fullName evidence="2">Uncharacterized protein</fullName>
    </submittedName>
</protein>
<evidence type="ECO:0000256" key="1">
    <source>
        <dbReference type="SAM" id="Phobius"/>
    </source>
</evidence>